<name>A0A852ZB00_9ACTN</name>
<evidence type="ECO:0000256" key="3">
    <source>
        <dbReference type="ARBA" id="ARBA00022989"/>
    </source>
</evidence>
<comment type="caution">
    <text evidence="7">The sequence shown here is derived from an EMBL/GenBank/DDBJ whole genome shotgun (WGS) entry which is preliminary data.</text>
</comment>
<comment type="subcellular location">
    <subcellularLocation>
        <location evidence="1">Membrane</location>
        <topology evidence="1">Multi-pass membrane protein</topology>
    </subcellularLocation>
</comment>
<evidence type="ECO:0000259" key="6">
    <source>
        <dbReference type="Pfam" id="PF01794"/>
    </source>
</evidence>
<dbReference type="EMBL" id="JACBZH010000001">
    <property type="protein sequence ID" value="NYH90084.1"/>
    <property type="molecule type" value="Genomic_DNA"/>
</dbReference>
<dbReference type="AlphaFoldDB" id="A0A852ZB00"/>
<evidence type="ECO:0000313" key="8">
    <source>
        <dbReference type="Proteomes" id="UP000579605"/>
    </source>
</evidence>
<dbReference type="Proteomes" id="UP000579605">
    <property type="component" value="Unassembled WGS sequence"/>
</dbReference>
<keyword evidence="4 5" id="KW-0472">Membrane</keyword>
<sequence length="208" mass="22365">MNVNVLWFVSRATGLVALPLLTMRFVLGILGPLRVGERRRQRFVVAGLHRNVSLLSVGLVAVHVASTIIDGYVPLSWADAVVPGIAGYHTFWTALGTLALDLMLLLIATSLLRPRIPYRLWRGVHWAAYACWPLAEVHGLGVGTDSRAGWPLVLALGCLVAVLTAAVVRWLAAPRAQPAPAHTSTSSVTAGVPVSRVRAVPTPREVRP</sequence>
<keyword evidence="8" id="KW-1185">Reference proteome</keyword>
<protein>
    <submittedName>
        <fullName evidence="7">Putative ferric reductase</fullName>
    </submittedName>
</protein>
<evidence type="ECO:0000256" key="1">
    <source>
        <dbReference type="ARBA" id="ARBA00004141"/>
    </source>
</evidence>
<dbReference type="GO" id="GO:0016020">
    <property type="term" value="C:membrane"/>
    <property type="evidence" value="ECO:0007669"/>
    <property type="project" value="UniProtKB-SubCell"/>
</dbReference>
<evidence type="ECO:0000313" key="7">
    <source>
        <dbReference type="EMBL" id="NYH90084.1"/>
    </source>
</evidence>
<dbReference type="RefSeq" id="WP_179787702.1">
    <property type="nucleotide sequence ID" value="NZ_BAAARR010000024.1"/>
</dbReference>
<keyword evidence="3 5" id="KW-1133">Transmembrane helix</keyword>
<proteinExistence type="predicted"/>
<evidence type="ECO:0000256" key="5">
    <source>
        <dbReference type="SAM" id="Phobius"/>
    </source>
</evidence>
<feature type="transmembrane region" description="Helical" evidence="5">
    <location>
        <begin position="52"/>
        <end position="69"/>
    </location>
</feature>
<dbReference type="InterPro" id="IPR013130">
    <property type="entry name" value="Fe3_Rdtase_TM_dom"/>
</dbReference>
<feature type="transmembrane region" description="Helical" evidence="5">
    <location>
        <begin position="148"/>
        <end position="172"/>
    </location>
</feature>
<feature type="transmembrane region" description="Helical" evidence="5">
    <location>
        <begin position="12"/>
        <end position="31"/>
    </location>
</feature>
<evidence type="ECO:0000256" key="2">
    <source>
        <dbReference type="ARBA" id="ARBA00022692"/>
    </source>
</evidence>
<feature type="domain" description="Ferric oxidoreductase" evidence="6">
    <location>
        <begin position="13"/>
        <end position="132"/>
    </location>
</feature>
<keyword evidence="2 5" id="KW-0812">Transmembrane</keyword>
<evidence type="ECO:0000256" key="4">
    <source>
        <dbReference type="ARBA" id="ARBA00023136"/>
    </source>
</evidence>
<organism evidence="7 8">
    <name type="scientific">Actinopolymorpha rutila</name>
    <dbReference type="NCBI Taxonomy" id="446787"/>
    <lineage>
        <taxon>Bacteria</taxon>
        <taxon>Bacillati</taxon>
        <taxon>Actinomycetota</taxon>
        <taxon>Actinomycetes</taxon>
        <taxon>Propionibacteriales</taxon>
        <taxon>Actinopolymorphaceae</taxon>
        <taxon>Actinopolymorpha</taxon>
    </lineage>
</organism>
<reference evidence="7 8" key="1">
    <citation type="submission" date="2020-07" db="EMBL/GenBank/DDBJ databases">
        <title>Sequencing the genomes of 1000 actinobacteria strains.</title>
        <authorList>
            <person name="Klenk H.-P."/>
        </authorList>
    </citation>
    <scope>NUCLEOTIDE SEQUENCE [LARGE SCALE GENOMIC DNA]</scope>
    <source>
        <strain evidence="7 8">DSM 18448</strain>
    </source>
</reference>
<feature type="transmembrane region" description="Helical" evidence="5">
    <location>
        <begin position="89"/>
        <end position="112"/>
    </location>
</feature>
<gene>
    <name evidence="7" type="ORF">F4554_002722</name>
</gene>
<accession>A0A852ZB00</accession>
<dbReference type="Pfam" id="PF01794">
    <property type="entry name" value="Ferric_reduct"/>
    <property type="match status" value="1"/>
</dbReference>